<dbReference type="PANTHER" id="PTHR48081">
    <property type="entry name" value="AB HYDROLASE SUPERFAMILY PROTEIN C4A8.06C"/>
    <property type="match status" value="1"/>
</dbReference>
<sequence length="359" mass="38745">MHRRTQTASSAVALAHSFLTLAAFGLLVLSAGPLAADDPIVRGNAVAELAETFPEPPRGYNSRLDAIQAIGAGAVPVVNIFPVAPDDVIIQQNVVYGMGGEHELKLDLYRPAEQDGVVPGLIFVHGGGWSGGAKKDYRFYGIHFAQRGYVVVSIDYRLSGVAKYPAAVEDTKCAVRWMRANAERLGVDPDRIGIAGGSAGGHLSLMIGLSSDVPELEGTGGHAEQSSRVQAVVDLYGPADLTTDFARENENAIKLLKRFLGSTLDENEPLYRQASPITYVDPRDPPVLMLHGTIDEVVPVNQSDLLATALEQADVPYIYDRLPGWPHAMDIAKPVNDRCVWFMERFFARYLNGPAPAGD</sequence>
<dbReference type="Gene3D" id="3.40.50.1820">
    <property type="entry name" value="alpha/beta hydrolase"/>
    <property type="match status" value="1"/>
</dbReference>
<dbReference type="RefSeq" id="WP_197443876.1">
    <property type="nucleotide sequence ID" value="NZ_CP036275.1"/>
</dbReference>
<evidence type="ECO:0000313" key="4">
    <source>
        <dbReference type="Proteomes" id="UP000320496"/>
    </source>
</evidence>
<dbReference type="Proteomes" id="UP000320496">
    <property type="component" value="Chromosome"/>
</dbReference>
<dbReference type="KEGG" id="mri:Mal4_54470"/>
<dbReference type="GO" id="GO:0106435">
    <property type="term" value="F:carboxylesterase activity"/>
    <property type="evidence" value="ECO:0007669"/>
    <property type="project" value="UniProtKB-EC"/>
</dbReference>
<dbReference type="AlphaFoldDB" id="A0A517ZF75"/>
<feature type="domain" description="BD-FAE-like" evidence="2">
    <location>
        <begin position="106"/>
        <end position="310"/>
    </location>
</feature>
<accession>A0A517ZF75</accession>
<evidence type="ECO:0000313" key="3">
    <source>
        <dbReference type="EMBL" id="QDU41082.1"/>
    </source>
</evidence>
<reference evidence="3 4" key="1">
    <citation type="submission" date="2019-02" db="EMBL/GenBank/DDBJ databases">
        <title>Deep-cultivation of Planctomycetes and their phenomic and genomic characterization uncovers novel biology.</title>
        <authorList>
            <person name="Wiegand S."/>
            <person name="Jogler M."/>
            <person name="Boedeker C."/>
            <person name="Pinto D."/>
            <person name="Vollmers J."/>
            <person name="Rivas-Marin E."/>
            <person name="Kohn T."/>
            <person name="Peeters S.H."/>
            <person name="Heuer A."/>
            <person name="Rast P."/>
            <person name="Oberbeckmann S."/>
            <person name="Bunk B."/>
            <person name="Jeske O."/>
            <person name="Meyerdierks A."/>
            <person name="Storesund J.E."/>
            <person name="Kallscheuer N."/>
            <person name="Luecker S."/>
            <person name="Lage O.M."/>
            <person name="Pohl T."/>
            <person name="Merkel B.J."/>
            <person name="Hornburger P."/>
            <person name="Mueller R.-W."/>
            <person name="Bruemmer F."/>
            <person name="Labrenz M."/>
            <person name="Spormann A.M."/>
            <person name="Op den Camp H."/>
            <person name="Overmann J."/>
            <person name="Amann R."/>
            <person name="Jetten M.S.M."/>
            <person name="Mascher T."/>
            <person name="Medema M.H."/>
            <person name="Devos D.P."/>
            <person name="Kaster A.-K."/>
            <person name="Ovreas L."/>
            <person name="Rohde M."/>
            <person name="Galperin M.Y."/>
            <person name="Jogler C."/>
        </authorList>
    </citation>
    <scope>NUCLEOTIDE SEQUENCE [LARGE SCALE GENOMIC DNA]</scope>
    <source>
        <strain evidence="3 4">Mal4</strain>
    </source>
</reference>
<dbReference type="EC" id="3.1.1.1" evidence="3"/>
<dbReference type="PANTHER" id="PTHR48081:SF13">
    <property type="entry name" value="ALPHA_BETA HYDROLASE"/>
    <property type="match status" value="1"/>
</dbReference>
<keyword evidence="1 3" id="KW-0378">Hydrolase</keyword>
<evidence type="ECO:0000256" key="1">
    <source>
        <dbReference type="ARBA" id="ARBA00022801"/>
    </source>
</evidence>
<organism evidence="3 4">
    <name type="scientific">Maioricimonas rarisocia</name>
    <dbReference type="NCBI Taxonomy" id="2528026"/>
    <lineage>
        <taxon>Bacteria</taxon>
        <taxon>Pseudomonadati</taxon>
        <taxon>Planctomycetota</taxon>
        <taxon>Planctomycetia</taxon>
        <taxon>Planctomycetales</taxon>
        <taxon>Planctomycetaceae</taxon>
        <taxon>Maioricimonas</taxon>
    </lineage>
</organism>
<proteinExistence type="predicted"/>
<dbReference type="InterPro" id="IPR050300">
    <property type="entry name" value="GDXG_lipolytic_enzyme"/>
</dbReference>
<dbReference type="EMBL" id="CP036275">
    <property type="protein sequence ID" value="QDU41082.1"/>
    <property type="molecule type" value="Genomic_DNA"/>
</dbReference>
<gene>
    <name evidence="3" type="primary">nlhH_8</name>
    <name evidence="3" type="ORF">Mal4_54470</name>
</gene>
<dbReference type="Pfam" id="PF20434">
    <property type="entry name" value="BD-FAE"/>
    <property type="match status" value="1"/>
</dbReference>
<dbReference type="SUPFAM" id="SSF53474">
    <property type="entry name" value="alpha/beta-Hydrolases"/>
    <property type="match status" value="1"/>
</dbReference>
<protein>
    <submittedName>
        <fullName evidence="3">Carboxylesterase NlhH</fullName>
        <ecNumber evidence="3">3.1.1.1</ecNumber>
    </submittedName>
</protein>
<keyword evidence="4" id="KW-1185">Reference proteome</keyword>
<evidence type="ECO:0000259" key="2">
    <source>
        <dbReference type="Pfam" id="PF20434"/>
    </source>
</evidence>
<dbReference type="InterPro" id="IPR049492">
    <property type="entry name" value="BD-FAE-like_dom"/>
</dbReference>
<name>A0A517ZF75_9PLAN</name>
<dbReference type="InterPro" id="IPR029058">
    <property type="entry name" value="AB_hydrolase_fold"/>
</dbReference>